<evidence type="ECO:0000313" key="3">
    <source>
        <dbReference type="Proteomes" id="UP000000593"/>
    </source>
</evidence>
<dbReference type="eggNOG" id="COG0456">
    <property type="taxonomic scope" value="Bacteria"/>
</dbReference>
<dbReference type="SUPFAM" id="SSF55729">
    <property type="entry name" value="Acyl-CoA N-acyltransferases (Nat)"/>
    <property type="match status" value="1"/>
</dbReference>
<dbReference type="STRING" id="298386.PBPRB1698"/>
<evidence type="ECO:0000259" key="1">
    <source>
        <dbReference type="PROSITE" id="PS51186"/>
    </source>
</evidence>
<dbReference type="KEGG" id="ppr:PBPRB1698"/>
<dbReference type="GO" id="GO:0016747">
    <property type="term" value="F:acyltransferase activity, transferring groups other than amino-acyl groups"/>
    <property type="evidence" value="ECO:0007669"/>
    <property type="project" value="InterPro"/>
</dbReference>
<dbReference type="PANTHER" id="PTHR43072">
    <property type="entry name" value="N-ACETYLTRANSFERASE"/>
    <property type="match status" value="1"/>
</dbReference>
<dbReference type="Pfam" id="PF00583">
    <property type="entry name" value="Acetyltransf_1"/>
    <property type="match status" value="1"/>
</dbReference>
<dbReference type="Gene3D" id="3.40.630.30">
    <property type="match status" value="1"/>
</dbReference>
<sequence length="168" mass="19156">MFGVSCLKSLSTMIRIAENKDYASLVSLFIEENEHNNDVAPDRVANTRDVLSQAELEEIISDTSTYLGVYEHDGEVSGLILGTHHTIEAKRWLPERNFVYLEELIVTKSMRGNGVAFKLVKSLETWAETFGANCIDLNVWYKNDLARDFYKRLGFEDKQALMSIRINS</sequence>
<protein>
    <submittedName>
        <fullName evidence="2">Hypothetical acetyltransferase GNAT family</fullName>
    </submittedName>
</protein>
<keyword evidence="3" id="KW-1185">Reference proteome</keyword>
<dbReference type="InterPro" id="IPR016181">
    <property type="entry name" value="Acyl_CoA_acyltransferase"/>
</dbReference>
<feature type="domain" description="N-acetyltransferase" evidence="1">
    <location>
        <begin position="12"/>
        <end position="168"/>
    </location>
</feature>
<proteinExistence type="predicted"/>
<dbReference type="Proteomes" id="UP000000593">
    <property type="component" value="Chromosome 2"/>
</dbReference>
<dbReference type="HOGENOM" id="CLU_013985_36_2_6"/>
<accession>Q6LGM2</accession>
<gene>
    <name evidence="2" type="ordered locus">PBPRB1698</name>
</gene>
<dbReference type="EMBL" id="CR378680">
    <property type="protein sequence ID" value="CAG23558.1"/>
    <property type="molecule type" value="Genomic_DNA"/>
</dbReference>
<dbReference type="CDD" id="cd04301">
    <property type="entry name" value="NAT_SF"/>
    <property type="match status" value="1"/>
</dbReference>
<reference evidence="3" key="1">
    <citation type="journal article" date="2005" name="Science">
        <title>Life at depth: Photobacterium profundum genome sequence and expression analysis.</title>
        <authorList>
            <person name="Vezzi A."/>
            <person name="Campanaro S."/>
            <person name="D'Angelo M."/>
            <person name="Simonato F."/>
            <person name="Vitulo N."/>
            <person name="Lauro F.M."/>
            <person name="Cestaro A."/>
            <person name="Malacrida G."/>
            <person name="Simionati B."/>
            <person name="Cannata N."/>
            <person name="Romualdi C."/>
            <person name="Bartlett D.H."/>
            <person name="Valle G."/>
        </authorList>
    </citation>
    <scope>NUCLEOTIDE SEQUENCE [LARGE SCALE GENOMIC DNA]</scope>
    <source>
        <strain evidence="3">ATCC BAA-1253 / SS9</strain>
    </source>
</reference>
<evidence type="ECO:0000313" key="2">
    <source>
        <dbReference type="EMBL" id="CAG23558.1"/>
    </source>
</evidence>
<dbReference type="InterPro" id="IPR000182">
    <property type="entry name" value="GNAT_dom"/>
</dbReference>
<organism evidence="2 3">
    <name type="scientific">Photobacterium profundum (strain SS9)</name>
    <dbReference type="NCBI Taxonomy" id="298386"/>
    <lineage>
        <taxon>Bacteria</taxon>
        <taxon>Pseudomonadati</taxon>
        <taxon>Pseudomonadota</taxon>
        <taxon>Gammaproteobacteria</taxon>
        <taxon>Vibrionales</taxon>
        <taxon>Vibrionaceae</taxon>
        <taxon>Photobacterium</taxon>
    </lineage>
</organism>
<dbReference type="PROSITE" id="PS51186">
    <property type="entry name" value="GNAT"/>
    <property type="match status" value="1"/>
</dbReference>
<dbReference type="AlphaFoldDB" id="Q6LGM2"/>
<name>Q6LGM2_PHOPR</name>